<dbReference type="RefSeq" id="WP_345635817.1">
    <property type="nucleotide sequence ID" value="NZ_BAABJQ010000024.1"/>
</dbReference>
<comment type="caution">
    <text evidence="2">The sequence shown here is derived from an EMBL/GenBank/DDBJ whole genome shotgun (WGS) entry which is preliminary data.</text>
</comment>
<dbReference type="EMBL" id="BAABJQ010000024">
    <property type="protein sequence ID" value="GAA5195802.1"/>
    <property type="molecule type" value="Genomic_DNA"/>
</dbReference>
<keyword evidence="1" id="KW-0812">Transmembrane</keyword>
<feature type="transmembrane region" description="Helical" evidence="1">
    <location>
        <begin position="6"/>
        <end position="21"/>
    </location>
</feature>
<accession>A0ABP9SI67</accession>
<keyword evidence="3" id="KW-1185">Reference proteome</keyword>
<dbReference type="InterPro" id="IPR047891">
    <property type="entry name" value="GPGG_membr"/>
</dbReference>
<dbReference type="NCBIfam" id="NF040511">
    <property type="entry name" value="membrane_GPGG"/>
    <property type="match status" value="1"/>
</dbReference>
<feature type="transmembrane region" description="Helical" evidence="1">
    <location>
        <begin position="26"/>
        <end position="43"/>
    </location>
</feature>
<evidence type="ECO:0000256" key="1">
    <source>
        <dbReference type="SAM" id="Phobius"/>
    </source>
</evidence>
<name>A0ABP9SI67_9ACTN</name>
<organism evidence="2 3">
    <name type="scientific">Rugosimonospora acidiphila</name>
    <dbReference type="NCBI Taxonomy" id="556531"/>
    <lineage>
        <taxon>Bacteria</taxon>
        <taxon>Bacillati</taxon>
        <taxon>Actinomycetota</taxon>
        <taxon>Actinomycetes</taxon>
        <taxon>Micromonosporales</taxon>
        <taxon>Micromonosporaceae</taxon>
        <taxon>Rugosimonospora</taxon>
    </lineage>
</organism>
<evidence type="ECO:0000313" key="3">
    <source>
        <dbReference type="Proteomes" id="UP001501570"/>
    </source>
</evidence>
<sequence length="47" mass="5089">MDRPQLIVAIVLVILGAAALLRRQVLWGAVLIITAVLIGPGWSRAFH</sequence>
<keyword evidence="1" id="KW-0472">Membrane</keyword>
<keyword evidence="1" id="KW-1133">Transmembrane helix</keyword>
<gene>
    <name evidence="2" type="ORF">GCM10023322_63290</name>
</gene>
<dbReference type="Proteomes" id="UP001501570">
    <property type="component" value="Unassembled WGS sequence"/>
</dbReference>
<protein>
    <submittedName>
        <fullName evidence="2">Uncharacterized protein</fullName>
    </submittedName>
</protein>
<proteinExistence type="predicted"/>
<evidence type="ECO:0000313" key="2">
    <source>
        <dbReference type="EMBL" id="GAA5195802.1"/>
    </source>
</evidence>
<reference evidence="3" key="1">
    <citation type="journal article" date="2019" name="Int. J. Syst. Evol. Microbiol.">
        <title>The Global Catalogue of Microorganisms (GCM) 10K type strain sequencing project: providing services to taxonomists for standard genome sequencing and annotation.</title>
        <authorList>
            <consortium name="The Broad Institute Genomics Platform"/>
            <consortium name="The Broad Institute Genome Sequencing Center for Infectious Disease"/>
            <person name="Wu L."/>
            <person name="Ma J."/>
        </authorList>
    </citation>
    <scope>NUCLEOTIDE SEQUENCE [LARGE SCALE GENOMIC DNA]</scope>
    <source>
        <strain evidence="3">JCM 18304</strain>
    </source>
</reference>